<feature type="transmembrane region" description="Helical" evidence="7">
    <location>
        <begin position="110"/>
        <end position="133"/>
    </location>
</feature>
<feature type="transmembrane region" description="Helical" evidence="7">
    <location>
        <begin position="372"/>
        <end position="402"/>
    </location>
</feature>
<dbReference type="InterPro" id="IPR003838">
    <property type="entry name" value="ABC3_permease_C"/>
</dbReference>
<feature type="domain" description="ABC3 transporter permease C-terminal" evidence="8">
    <location>
        <begin position="329"/>
        <end position="430"/>
    </location>
</feature>
<dbReference type="PANTHER" id="PTHR30572:SF4">
    <property type="entry name" value="ABC TRANSPORTER PERMEASE YTRF"/>
    <property type="match status" value="1"/>
</dbReference>
<feature type="transmembrane region" description="Helical" evidence="7">
    <location>
        <begin position="229"/>
        <end position="254"/>
    </location>
</feature>
<feature type="transmembrane region" description="Helical" evidence="7">
    <location>
        <begin position="325"/>
        <end position="351"/>
    </location>
</feature>
<feature type="transmembrane region" description="Helical" evidence="7">
    <location>
        <begin position="284"/>
        <end position="305"/>
    </location>
</feature>
<keyword evidence="3 7" id="KW-0812">Transmembrane</keyword>
<keyword evidence="10" id="KW-1185">Reference proteome</keyword>
<name>A0A852RR43_9ACTN</name>
<evidence type="ECO:0000256" key="3">
    <source>
        <dbReference type="ARBA" id="ARBA00022692"/>
    </source>
</evidence>
<dbReference type="Proteomes" id="UP000582231">
    <property type="component" value="Unassembled WGS sequence"/>
</dbReference>
<feature type="transmembrane region" description="Helical" evidence="7">
    <location>
        <begin position="57"/>
        <end position="80"/>
    </location>
</feature>
<evidence type="ECO:0000256" key="6">
    <source>
        <dbReference type="ARBA" id="ARBA00038076"/>
    </source>
</evidence>
<protein>
    <submittedName>
        <fullName evidence="9">Putative ABC transport system permease protein</fullName>
    </submittedName>
</protein>
<evidence type="ECO:0000256" key="4">
    <source>
        <dbReference type="ARBA" id="ARBA00022989"/>
    </source>
</evidence>
<evidence type="ECO:0000256" key="1">
    <source>
        <dbReference type="ARBA" id="ARBA00004651"/>
    </source>
</evidence>
<dbReference type="GO" id="GO:0022857">
    <property type="term" value="F:transmembrane transporter activity"/>
    <property type="evidence" value="ECO:0007669"/>
    <property type="project" value="TreeGrafter"/>
</dbReference>
<comment type="similarity">
    <text evidence="6">Belongs to the ABC-4 integral membrane protein family.</text>
</comment>
<organism evidence="9 10">
    <name type="scientific">Nocardioides kongjuensis</name>
    <dbReference type="NCBI Taxonomy" id="349522"/>
    <lineage>
        <taxon>Bacteria</taxon>
        <taxon>Bacillati</taxon>
        <taxon>Actinomycetota</taxon>
        <taxon>Actinomycetes</taxon>
        <taxon>Propionibacteriales</taxon>
        <taxon>Nocardioidaceae</taxon>
        <taxon>Nocardioides</taxon>
    </lineage>
</organism>
<evidence type="ECO:0000256" key="5">
    <source>
        <dbReference type="ARBA" id="ARBA00023136"/>
    </source>
</evidence>
<dbReference type="AlphaFoldDB" id="A0A852RR43"/>
<evidence type="ECO:0000256" key="7">
    <source>
        <dbReference type="SAM" id="Phobius"/>
    </source>
</evidence>
<accession>A0A852RR43</accession>
<feature type="transmembrane region" description="Helical" evidence="7">
    <location>
        <begin position="153"/>
        <end position="174"/>
    </location>
</feature>
<keyword evidence="4 7" id="KW-1133">Transmembrane helix</keyword>
<feature type="domain" description="ABC3 transporter permease C-terminal" evidence="8">
    <location>
        <begin position="66"/>
        <end position="180"/>
    </location>
</feature>
<dbReference type="EMBL" id="JACCBF010000001">
    <property type="protein sequence ID" value="NYD33415.1"/>
    <property type="molecule type" value="Genomic_DNA"/>
</dbReference>
<sequence>MSSGMNALALRSLRHRPKAAVATFLAVLLGTLLIGSFATLAESSGAALGTDADTLVILGAVVGGWGAVIVLFSVASTVGITTTQRATEIGLLRTIGATPRQARRLIARETGAIAVAAAVAGALLASVAGRALLAMIRSGGLVSERTTYDAGPASVGGAALLVLLVSAVAAAVAARRATRGPAGVVARESAGEQGRMRWWRVLVALLLIGYGIAMAVITITVTAHDADPYAAMSTSGSSSILVGVGLAVLAPVLLRWGAGPVRLLAGASATAHLASYNTARRAHLLAGVLAPVIVLTSAAVGTLMLVDIDRRTLPGGNADSDTINLLNNVVVGMVSLFAAIMVVNAFMATIAHRREELHRLRMLGATPRQVRGSVVAEAGVVAAVGVVLGTVAALTTVVPFAVARHEGVVPDGGLWLAPVVVAAVVALTLGSARGAVRGTARSAVR</sequence>
<gene>
    <name evidence="9" type="ORF">BJ958_004961</name>
</gene>
<feature type="transmembrane region" description="Helical" evidence="7">
    <location>
        <begin position="414"/>
        <end position="436"/>
    </location>
</feature>
<dbReference type="Pfam" id="PF02687">
    <property type="entry name" value="FtsX"/>
    <property type="match status" value="2"/>
</dbReference>
<evidence type="ECO:0000256" key="2">
    <source>
        <dbReference type="ARBA" id="ARBA00022475"/>
    </source>
</evidence>
<comment type="caution">
    <text evidence="9">The sequence shown here is derived from an EMBL/GenBank/DDBJ whole genome shotgun (WGS) entry which is preliminary data.</text>
</comment>
<evidence type="ECO:0000259" key="8">
    <source>
        <dbReference type="Pfam" id="PF02687"/>
    </source>
</evidence>
<dbReference type="RefSeq" id="WP_179729461.1">
    <property type="nucleotide sequence ID" value="NZ_BAABEF010000001.1"/>
</dbReference>
<keyword evidence="5 7" id="KW-0472">Membrane</keyword>
<feature type="transmembrane region" description="Helical" evidence="7">
    <location>
        <begin position="201"/>
        <end position="223"/>
    </location>
</feature>
<dbReference type="GO" id="GO:0005886">
    <property type="term" value="C:plasma membrane"/>
    <property type="evidence" value="ECO:0007669"/>
    <property type="project" value="UniProtKB-SubCell"/>
</dbReference>
<keyword evidence="2" id="KW-1003">Cell membrane</keyword>
<dbReference type="InterPro" id="IPR050250">
    <property type="entry name" value="Macrolide_Exporter_MacB"/>
</dbReference>
<evidence type="ECO:0000313" key="9">
    <source>
        <dbReference type="EMBL" id="NYD33415.1"/>
    </source>
</evidence>
<dbReference type="PANTHER" id="PTHR30572">
    <property type="entry name" value="MEMBRANE COMPONENT OF TRANSPORTER-RELATED"/>
    <property type="match status" value="1"/>
</dbReference>
<proteinExistence type="inferred from homology"/>
<comment type="subcellular location">
    <subcellularLocation>
        <location evidence="1">Cell membrane</location>
        <topology evidence="1">Multi-pass membrane protein</topology>
    </subcellularLocation>
</comment>
<evidence type="ECO:0000313" key="10">
    <source>
        <dbReference type="Proteomes" id="UP000582231"/>
    </source>
</evidence>
<reference evidence="9 10" key="1">
    <citation type="submission" date="2020-07" db="EMBL/GenBank/DDBJ databases">
        <title>Sequencing the genomes of 1000 actinobacteria strains.</title>
        <authorList>
            <person name="Klenk H.-P."/>
        </authorList>
    </citation>
    <scope>NUCLEOTIDE SEQUENCE [LARGE SCALE GENOMIC DNA]</scope>
    <source>
        <strain evidence="9 10">DSM 19082</strain>
    </source>
</reference>